<reference evidence="12" key="1">
    <citation type="submission" date="2022-11" db="EMBL/GenBank/DDBJ databases">
        <authorList>
            <person name="Kikuchi T."/>
        </authorList>
    </citation>
    <scope>NUCLEOTIDE SEQUENCE</scope>
    <source>
        <strain evidence="12">PS1010</strain>
    </source>
</reference>
<dbReference type="InterPro" id="IPR017884">
    <property type="entry name" value="SANT_dom"/>
</dbReference>
<dbReference type="GO" id="GO:0003677">
    <property type="term" value="F:DNA binding"/>
    <property type="evidence" value="ECO:0007669"/>
    <property type="project" value="UniProtKB-KW"/>
</dbReference>
<dbReference type="Gene3D" id="4.10.1240.50">
    <property type="match status" value="1"/>
</dbReference>
<feature type="compositionally biased region" description="Basic and acidic residues" evidence="9">
    <location>
        <begin position="137"/>
        <end position="149"/>
    </location>
</feature>
<feature type="region of interest" description="Disordered" evidence="9">
    <location>
        <begin position="1"/>
        <end position="42"/>
    </location>
</feature>
<evidence type="ECO:0000256" key="3">
    <source>
        <dbReference type="ARBA" id="ARBA00022723"/>
    </source>
</evidence>
<dbReference type="PROSITE" id="PS51156">
    <property type="entry name" value="ELM2"/>
    <property type="match status" value="1"/>
</dbReference>
<dbReference type="GO" id="GO:0003714">
    <property type="term" value="F:transcription corepressor activity"/>
    <property type="evidence" value="ECO:0007669"/>
    <property type="project" value="TreeGrafter"/>
</dbReference>
<evidence type="ECO:0000313" key="13">
    <source>
        <dbReference type="Proteomes" id="UP001152747"/>
    </source>
</evidence>
<evidence type="ECO:0008006" key="14">
    <source>
        <dbReference type="Google" id="ProtNLM"/>
    </source>
</evidence>
<feature type="compositionally biased region" description="Acidic residues" evidence="9">
    <location>
        <begin position="79"/>
        <end position="88"/>
    </location>
</feature>
<name>A0A9P1IB04_9PELO</name>
<feature type="compositionally biased region" description="Acidic residues" evidence="9">
    <location>
        <begin position="11"/>
        <end position="42"/>
    </location>
</feature>
<dbReference type="Gene3D" id="1.10.10.60">
    <property type="entry name" value="Homeodomain-like"/>
    <property type="match status" value="1"/>
</dbReference>
<proteinExistence type="predicted"/>
<dbReference type="GO" id="GO:0000122">
    <property type="term" value="P:negative regulation of transcription by RNA polymerase II"/>
    <property type="evidence" value="ECO:0007669"/>
    <property type="project" value="TreeGrafter"/>
</dbReference>
<dbReference type="SUPFAM" id="SSF46689">
    <property type="entry name" value="Homeodomain-like"/>
    <property type="match status" value="1"/>
</dbReference>
<keyword evidence="13" id="KW-1185">Reference proteome</keyword>
<dbReference type="FunFam" id="1.10.10.60:FF:000012">
    <property type="entry name" value="Metastasis-associated 1 family, member 3"/>
    <property type="match status" value="1"/>
</dbReference>
<feature type="domain" description="ELM2" evidence="10">
    <location>
        <begin position="115"/>
        <end position="217"/>
    </location>
</feature>
<evidence type="ECO:0000256" key="7">
    <source>
        <dbReference type="ARBA" id="ARBA00023125"/>
    </source>
</evidence>
<feature type="region of interest" description="Disordered" evidence="9">
    <location>
        <begin position="128"/>
        <end position="149"/>
    </location>
</feature>
<keyword evidence="6" id="KW-0805">Transcription regulation</keyword>
<comment type="caution">
    <text evidence="12">The sequence shown here is derived from an EMBL/GenBank/DDBJ whole genome shotgun (WGS) entry which is preliminary data.</text>
</comment>
<dbReference type="Pfam" id="PF01448">
    <property type="entry name" value="ELM2"/>
    <property type="match status" value="1"/>
</dbReference>
<dbReference type="PANTHER" id="PTHR10865">
    <property type="entry name" value="METASTASIS-ASSOCIATED PROTEIN AND MESODERM INDUCTION EARLY RESPONSE PROTEIN"/>
    <property type="match status" value="1"/>
</dbReference>
<feature type="domain" description="SANT" evidence="11">
    <location>
        <begin position="240"/>
        <end position="279"/>
    </location>
</feature>
<keyword evidence="4" id="KW-0863">Zinc-finger</keyword>
<protein>
    <recommendedName>
        <fullName evidence="14">SANT domain-containing protein</fullName>
    </recommendedName>
</protein>
<keyword evidence="8" id="KW-0539">Nucleus</keyword>
<keyword evidence="3" id="KW-0479">Metal-binding</keyword>
<gene>
    <name evidence="12" type="ORF">CAMP_LOCUS3463</name>
</gene>
<keyword evidence="6" id="KW-0804">Transcription</keyword>
<evidence type="ECO:0000259" key="10">
    <source>
        <dbReference type="PROSITE" id="PS51156"/>
    </source>
</evidence>
<organism evidence="12 13">
    <name type="scientific">Caenorhabditis angaria</name>
    <dbReference type="NCBI Taxonomy" id="860376"/>
    <lineage>
        <taxon>Eukaryota</taxon>
        <taxon>Metazoa</taxon>
        <taxon>Ecdysozoa</taxon>
        <taxon>Nematoda</taxon>
        <taxon>Chromadorea</taxon>
        <taxon>Rhabditida</taxon>
        <taxon>Rhabditina</taxon>
        <taxon>Rhabditomorpha</taxon>
        <taxon>Rhabditoidea</taxon>
        <taxon>Rhabditidae</taxon>
        <taxon>Peloderinae</taxon>
        <taxon>Caenorhabditis</taxon>
    </lineage>
</organism>
<evidence type="ECO:0000259" key="11">
    <source>
        <dbReference type="PROSITE" id="PS51293"/>
    </source>
</evidence>
<evidence type="ECO:0000256" key="9">
    <source>
        <dbReference type="SAM" id="MobiDB-lite"/>
    </source>
</evidence>
<dbReference type="InterPro" id="IPR000949">
    <property type="entry name" value="ELM2_dom"/>
</dbReference>
<dbReference type="EMBL" id="CANHGI010000002">
    <property type="protein sequence ID" value="CAI5440826.1"/>
    <property type="molecule type" value="Genomic_DNA"/>
</dbReference>
<evidence type="ECO:0000313" key="12">
    <source>
        <dbReference type="EMBL" id="CAI5440826.1"/>
    </source>
</evidence>
<accession>A0A9P1IB04</accession>
<dbReference type="PROSITE" id="PS51293">
    <property type="entry name" value="SANT"/>
    <property type="match status" value="1"/>
</dbReference>
<dbReference type="Proteomes" id="UP001152747">
    <property type="component" value="Unassembled WGS sequence"/>
</dbReference>
<evidence type="ECO:0000256" key="1">
    <source>
        <dbReference type="ARBA" id="ARBA00004123"/>
    </source>
</evidence>
<dbReference type="InterPro" id="IPR001005">
    <property type="entry name" value="SANT/Myb"/>
</dbReference>
<dbReference type="InterPro" id="IPR040138">
    <property type="entry name" value="MIER/MTA"/>
</dbReference>
<keyword evidence="2" id="KW-0678">Repressor</keyword>
<keyword evidence="7" id="KW-0238">DNA-binding</keyword>
<sequence>MEDELSRSSLNDEDDYDDTLDNDNGEDYEATIEEDEQFEGGDYEDELKDLEDENEMSIEELKKKYGYPAQEEIPVGNLSDEEEEEEEAQGTSTLEMINNLDEDDDDYNPPDPFRKEIRVDQQKYQAEVDDFSPEAAKTQDDVKGSRHEEPEVLLWSNKKNLSDEKIDEYLKSVVELRIAYEQNLGGRGSKDDEDALCVLLRHDFDVEEAKNAFPFPRVNYAYRTVRPDALSFDEKESKMFEEAIEKYGKDFSLIRRLILPYRTVGELVEYYYQWKLTPFYRTWRDAHPQHVPVIQPHITAAQI</sequence>
<evidence type="ECO:0000256" key="5">
    <source>
        <dbReference type="ARBA" id="ARBA00022833"/>
    </source>
</evidence>
<feature type="region of interest" description="Disordered" evidence="9">
    <location>
        <begin position="60"/>
        <end position="109"/>
    </location>
</feature>
<keyword evidence="5" id="KW-0862">Zinc</keyword>
<dbReference type="InterPro" id="IPR009057">
    <property type="entry name" value="Homeodomain-like_sf"/>
</dbReference>
<dbReference type="SMART" id="SM00717">
    <property type="entry name" value="SANT"/>
    <property type="match status" value="1"/>
</dbReference>
<dbReference type="SMART" id="SM01189">
    <property type="entry name" value="ELM2"/>
    <property type="match status" value="1"/>
</dbReference>
<dbReference type="GO" id="GO:0005654">
    <property type="term" value="C:nucleoplasm"/>
    <property type="evidence" value="ECO:0007669"/>
    <property type="project" value="TreeGrafter"/>
</dbReference>
<comment type="subcellular location">
    <subcellularLocation>
        <location evidence="1">Nucleus</location>
    </subcellularLocation>
</comment>
<evidence type="ECO:0000256" key="8">
    <source>
        <dbReference type="ARBA" id="ARBA00023242"/>
    </source>
</evidence>
<evidence type="ECO:0000256" key="4">
    <source>
        <dbReference type="ARBA" id="ARBA00022771"/>
    </source>
</evidence>
<evidence type="ECO:0000256" key="6">
    <source>
        <dbReference type="ARBA" id="ARBA00023015"/>
    </source>
</evidence>
<dbReference type="OrthoDB" id="5916873at2759"/>
<dbReference type="PANTHER" id="PTHR10865:SF28">
    <property type="entry name" value="ELM2 DOMAIN-CONTAINING PROTEIN"/>
    <property type="match status" value="1"/>
</dbReference>
<dbReference type="GO" id="GO:0042826">
    <property type="term" value="F:histone deacetylase binding"/>
    <property type="evidence" value="ECO:0007669"/>
    <property type="project" value="TreeGrafter"/>
</dbReference>
<dbReference type="GO" id="GO:0008270">
    <property type="term" value="F:zinc ion binding"/>
    <property type="evidence" value="ECO:0007669"/>
    <property type="project" value="UniProtKB-KW"/>
</dbReference>
<evidence type="ECO:0000256" key="2">
    <source>
        <dbReference type="ARBA" id="ARBA00022491"/>
    </source>
</evidence>
<dbReference type="AlphaFoldDB" id="A0A9P1IB04"/>